<dbReference type="PROSITE" id="PS50893">
    <property type="entry name" value="ABC_TRANSPORTER_2"/>
    <property type="match status" value="2"/>
</dbReference>
<evidence type="ECO:0000256" key="1">
    <source>
        <dbReference type="ARBA" id="ARBA00004202"/>
    </source>
</evidence>
<sequence>MEKQNTVIEMKHIVKDFNGFKANNDINLKLHQGEILALLGENGAGKSTLMSILSGLLEPTSGEIIVNGQRVTIDNPSAAKKLGIGMVHQHFMLAHSFTVLENIILGHETTNGPFLDIKKAREKVLALSERYHLAIDPDEKVANITVAQQQRVEILKVLYRGANILIFDEPTAVLTPQEITEFMTILKGLAHEGKSIILITHKLEEIKQVADQVTIIRAGQDVGTYSVKKISDQQMAELMVGHSVEMKLTKKAEKLGKKILKVENLQVKESRGNLAVKDLSFSIRAGEILGIAGIDGNGQDELVEAITGLRRVDNGHVIIKDKDMTNKSTRKITEQGVANIPADRQKYGLILQMSIADNLTLQSYYQQPFSRHGIINFTVIKEHAQKAIKKFDIRTTSSDLPAGELSGGNQQKVIIARELERNSDLIIAFQPTRGLDVGAIEYIHKQLLKERDAGKAILLVSYELNEIMQLSDRILVLHHGQKSGIVQPEQTTKTELGLLMTGVKKEGKDLDQSFS</sequence>
<dbReference type="SMART" id="SM00382">
    <property type="entry name" value="AAA"/>
    <property type="match status" value="1"/>
</dbReference>
<keyword evidence="4" id="KW-0677">Repeat</keyword>
<evidence type="ECO:0000256" key="4">
    <source>
        <dbReference type="ARBA" id="ARBA00022737"/>
    </source>
</evidence>
<dbReference type="Gene3D" id="3.40.50.300">
    <property type="entry name" value="P-loop containing nucleotide triphosphate hydrolases"/>
    <property type="match status" value="2"/>
</dbReference>
<dbReference type="GO" id="GO:0016887">
    <property type="term" value="F:ATP hydrolysis activity"/>
    <property type="evidence" value="ECO:0007669"/>
    <property type="project" value="InterPro"/>
</dbReference>
<name>A0A0R2KSR7_LACAM</name>
<proteinExistence type="predicted"/>
<comment type="subcellular location">
    <subcellularLocation>
        <location evidence="1">Cell membrane</location>
        <topology evidence="1">Peripheral membrane protein</topology>
    </subcellularLocation>
</comment>
<evidence type="ECO:0000313" key="10">
    <source>
        <dbReference type="EMBL" id="KRN89188.1"/>
    </source>
</evidence>
<evidence type="ECO:0000259" key="9">
    <source>
        <dbReference type="PROSITE" id="PS50893"/>
    </source>
</evidence>
<accession>A0A0R2KSR7</accession>
<dbReference type="GO" id="GO:0005524">
    <property type="term" value="F:ATP binding"/>
    <property type="evidence" value="ECO:0007669"/>
    <property type="project" value="UniProtKB-KW"/>
</dbReference>
<dbReference type="FunFam" id="3.40.50.300:FF:000127">
    <property type="entry name" value="Ribose import ATP-binding protein RbsA"/>
    <property type="match status" value="1"/>
</dbReference>
<dbReference type="SUPFAM" id="SSF52540">
    <property type="entry name" value="P-loop containing nucleoside triphosphate hydrolases"/>
    <property type="match status" value="2"/>
</dbReference>
<keyword evidence="6 10" id="KW-0067">ATP-binding</keyword>
<dbReference type="InterPro" id="IPR003593">
    <property type="entry name" value="AAA+_ATPase"/>
</dbReference>
<feature type="domain" description="ABC transporter" evidence="9">
    <location>
        <begin position="8"/>
        <end position="243"/>
    </location>
</feature>
<dbReference type="EMBL" id="JQBQ01000037">
    <property type="protein sequence ID" value="KRN89188.1"/>
    <property type="molecule type" value="Genomic_DNA"/>
</dbReference>
<dbReference type="AlphaFoldDB" id="A0A0R2KSR7"/>
<dbReference type="InterPro" id="IPR003439">
    <property type="entry name" value="ABC_transporter-like_ATP-bd"/>
</dbReference>
<dbReference type="CDD" id="cd03216">
    <property type="entry name" value="ABC_Carb_Monos_I"/>
    <property type="match status" value="1"/>
</dbReference>
<keyword evidence="2" id="KW-0813">Transport</keyword>
<dbReference type="Pfam" id="PF00005">
    <property type="entry name" value="ABC_tran"/>
    <property type="match status" value="2"/>
</dbReference>
<comment type="caution">
    <text evidence="10">The sequence shown here is derived from an EMBL/GenBank/DDBJ whole genome shotgun (WGS) entry which is preliminary data.</text>
</comment>
<evidence type="ECO:0000256" key="3">
    <source>
        <dbReference type="ARBA" id="ARBA00022475"/>
    </source>
</evidence>
<gene>
    <name evidence="10" type="ORF">IV44_GL001112</name>
</gene>
<dbReference type="PANTHER" id="PTHR43790">
    <property type="entry name" value="CARBOHYDRATE TRANSPORT ATP-BINDING PROTEIN MG119-RELATED"/>
    <property type="match status" value="1"/>
</dbReference>
<dbReference type="CDD" id="cd03215">
    <property type="entry name" value="ABC_Carb_Monos_II"/>
    <property type="match status" value="1"/>
</dbReference>
<evidence type="ECO:0000256" key="8">
    <source>
        <dbReference type="ARBA" id="ARBA00023136"/>
    </source>
</evidence>
<dbReference type="PANTHER" id="PTHR43790:SF4">
    <property type="entry name" value="GUANOSINE IMPORT ATP-BINDING PROTEIN NUPO"/>
    <property type="match status" value="1"/>
</dbReference>
<keyword evidence="10" id="KW-0762">Sugar transport</keyword>
<organism evidence="10 11">
    <name type="scientific">Lactobacillus amylovorus subsp. animalium DSM 16698</name>
    <dbReference type="NCBI Taxonomy" id="695563"/>
    <lineage>
        <taxon>Bacteria</taxon>
        <taxon>Bacillati</taxon>
        <taxon>Bacillota</taxon>
        <taxon>Bacilli</taxon>
        <taxon>Lactobacillales</taxon>
        <taxon>Lactobacillaceae</taxon>
        <taxon>Lactobacillus</taxon>
        <taxon>Lactobacillus amylovorus subsp. animalium</taxon>
    </lineage>
</organism>
<evidence type="ECO:0000256" key="7">
    <source>
        <dbReference type="ARBA" id="ARBA00022967"/>
    </source>
</evidence>
<dbReference type="GO" id="GO:0005886">
    <property type="term" value="C:plasma membrane"/>
    <property type="evidence" value="ECO:0007669"/>
    <property type="project" value="UniProtKB-SubCell"/>
</dbReference>
<keyword evidence="3" id="KW-1003">Cell membrane</keyword>
<keyword evidence="5" id="KW-0547">Nucleotide-binding</keyword>
<evidence type="ECO:0000256" key="2">
    <source>
        <dbReference type="ARBA" id="ARBA00022448"/>
    </source>
</evidence>
<evidence type="ECO:0000313" key="11">
    <source>
        <dbReference type="Proteomes" id="UP000051529"/>
    </source>
</evidence>
<dbReference type="GeneID" id="66524187"/>
<evidence type="ECO:0000256" key="5">
    <source>
        <dbReference type="ARBA" id="ARBA00022741"/>
    </source>
</evidence>
<keyword evidence="8" id="KW-0472">Membrane</keyword>
<reference evidence="10 11" key="1">
    <citation type="journal article" date="2015" name="Genome Announc.">
        <title>Expanding the biotechnology potential of lactobacilli through comparative genomics of 213 strains and associated genera.</title>
        <authorList>
            <person name="Sun Z."/>
            <person name="Harris H.M."/>
            <person name="McCann A."/>
            <person name="Guo C."/>
            <person name="Argimon S."/>
            <person name="Zhang W."/>
            <person name="Yang X."/>
            <person name="Jeffery I.B."/>
            <person name="Cooney J.C."/>
            <person name="Kagawa T.F."/>
            <person name="Liu W."/>
            <person name="Song Y."/>
            <person name="Salvetti E."/>
            <person name="Wrobel A."/>
            <person name="Rasinkangas P."/>
            <person name="Parkhill J."/>
            <person name="Rea M.C."/>
            <person name="O'Sullivan O."/>
            <person name="Ritari J."/>
            <person name="Douillard F.P."/>
            <person name="Paul Ross R."/>
            <person name="Yang R."/>
            <person name="Briner A.E."/>
            <person name="Felis G.E."/>
            <person name="de Vos W.M."/>
            <person name="Barrangou R."/>
            <person name="Klaenhammer T.R."/>
            <person name="Caufield P.W."/>
            <person name="Cui Y."/>
            <person name="Zhang H."/>
            <person name="O'Toole P.W."/>
        </authorList>
    </citation>
    <scope>NUCLEOTIDE SEQUENCE [LARGE SCALE GENOMIC DNA]</scope>
    <source>
        <strain evidence="10 11">DSM 16698</strain>
    </source>
</reference>
<dbReference type="InterPro" id="IPR050107">
    <property type="entry name" value="ABC_carbohydrate_import_ATPase"/>
</dbReference>
<dbReference type="InterPro" id="IPR017871">
    <property type="entry name" value="ABC_transporter-like_CS"/>
</dbReference>
<dbReference type="RefSeq" id="WP_014566028.1">
    <property type="nucleotide sequence ID" value="NZ_JQBQ01000037.1"/>
</dbReference>
<feature type="domain" description="ABC transporter" evidence="9">
    <location>
        <begin position="260"/>
        <end position="504"/>
    </location>
</feature>
<dbReference type="InterPro" id="IPR027417">
    <property type="entry name" value="P-loop_NTPase"/>
</dbReference>
<protein>
    <submittedName>
        <fullName evidence="10">Simple sugar transport system atp-binding protein</fullName>
    </submittedName>
</protein>
<dbReference type="PATRIC" id="fig|695563.3.peg.1165"/>
<keyword evidence="7" id="KW-1278">Translocase</keyword>
<dbReference type="Proteomes" id="UP000051529">
    <property type="component" value="Unassembled WGS sequence"/>
</dbReference>
<dbReference type="PROSITE" id="PS00211">
    <property type="entry name" value="ABC_TRANSPORTER_1"/>
    <property type="match status" value="1"/>
</dbReference>
<evidence type="ECO:0000256" key="6">
    <source>
        <dbReference type="ARBA" id="ARBA00022840"/>
    </source>
</evidence>